<feature type="transmembrane region" description="Helical" evidence="6">
    <location>
        <begin position="283"/>
        <end position="304"/>
    </location>
</feature>
<comment type="subcellular location">
    <subcellularLocation>
        <location evidence="1">Cell membrane</location>
        <topology evidence="1">Multi-pass membrane protein</topology>
    </subcellularLocation>
</comment>
<dbReference type="PROSITE" id="PS51257">
    <property type="entry name" value="PROKAR_LIPOPROTEIN"/>
    <property type="match status" value="1"/>
</dbReference>
<dbReference type="EMBL" id="JAUJEA010000001">
    <property type="protein sequence ID" value="MDN5200157.1"/>
    <property type="molecule type" value="Genomic_DNA"/>
</dbReference>
<keyword evidence="3 6" id="KW-0812">Transmembrane</keyword>
<evidence type="ECO:0000256" key="4">
    <source>
        <dbReference type="ARBA" id="ARBA00022989"/>
    </source>
</evidence>
<gene>
    <name evidence="9" type="ORF">QQ008_02260</name>
</gene>
<evidence type="ECO:0000259" key="8">
    <source>
        <dbReference type="Pfam" id="PF12704"/>
    </source>
</evidence>
<accession>A0ABT8KHH4</accession>
<comment type="caution">
    <text evidence="9">The sequence shown here is derived from an EMBL/GenBank/DDBJ whole genome shotgun (WGS) entry which is preliminary data.</text>
</comment>
<evidence type="ECO:0000313" key="10">
    <source>
        <dbReference type="Proteomes" id="UP001172082"/>
    </source>
</evidence>
<proteinExistence type="predicted"/>
<keyword evidence="10" id="KW-1185">Reference proteome</keyword>
<evidence type="ECO:0000256" key="5">
    <source>
        <dbReference type="ARBA" id="ARBA00023136"/>
    </source>
</evidence>
<evidence type="ECO:0000256" key="2">
    <source>
        <dbReference type="ARBA" id="ARBA00022475"/>
    </source>
</evidence>
<keyword evidence="4 6" id="KW-1133">Transmembrane helix</keyword>
<protein>
    <submittedName>
        <fullName evidence="9">ABC transporter permease</fullName>
    </submittedName>
</protein>
<feature type="transmembrane region" description="Helical" evidence="6">
    <location>
        <begin position="377"/>
        <end position="402"/>
    </location>
</feature>
<evidence type="ECO:0000256" key="3">
    <source>
        <dbReference type="ARBA" id="ARBA00022692"/>
    </source>
</evidence>
<feature type="domain" description="MacB-like periplasmic core" evidence="8">
    <location>
        <begin position="20"/>
        <end position="238"/>
    </location>
</feature>
<name>A0ABT8KHH4_9BACT</name>
<dbReference type="Pfam" id="PF02687">
    <property type="entry name" value="FtsX"/>
    <property type="match status" value="2"/>
</dbReference>
<feature type="transmembrane region" description="Helical" evidence="6">
    <location>
        <begin position="21"/>
        <end position="41"/>
    </location>
</feature>
<evidence type="ECO:0000256" key="1">
    <source>
        <dbReference type="ARBA" id="ARBA00004651"/>
    </source>
</evidence>
<feature type="transmembrane region" description="Helical" evidence="6">
    <location>
        <begin position="680"/>
        <end position="703"/>
    </location>
</feature>
<feature type="domain" description="ABC3 transporter permease C-terminal" evidence="7">
    <location>
        <begin position="683"/>
        <end position="795"/>
    </location>
</feature>
<dbReference type="InterPro" id="IPR050250">
    <property type="entry name" value="Macrolide_Exporter_MacB"/>
</dbReference>
<dbReference type="RefSeq" id="WP_346750183.1">
    <property type="nucleotide sequence ID" value="NZ_JAUJEA010000001.1"/>
</dbReference>
<feature type="domain" description="ABC3 transporter permease C-terminal" evidence="7">
    <location>
        <begin position="290"/>
        <end position="405"/>
    </location>
</feature>
<reference evidence="9" key="1">
    <citation type="submission" date="2023-06" db="EMBL/GenBank/DDBJ databases">
        <title>Genomic of Parafulvivirga corallium.</title>
        <authorList>
            <person name="Wang G."/>
        </authorList>
    </citation>
    <scope>NUCLEOTIDE SEQUENCE</scope>
    <source>
        <strain evidence="9">BMA10</strain>
    </source>
</reference>
<organism evidence="9 10">
    <name type="scientific">Splendidivirga corallicola</name>
    <dbReference type="NCBI Taxonomy" id="3051826"/>
    <lineage>
        <taxon>Bacteria</taxon>
        <taxon>Pseudomonadati</taxon>
        <taxon>Bacteroidota</taxon>
        <taxon>Cytophagia</taxon>
        <taxon>Cytophagales</taxon>
        <taxon>Splendidivirgaceae</taxon>
        <taxon>Splendidivirga</taxon>
    </lineage>
</organism>
<dbReference type="InterPro" id="IPR003838">
    <property type="entry name" value="ABC3_permease_C"/>
</dbReference>
<evidence type="ECO:0000256" key="6">
    <source>
        <dbReference type="SAM" id="Phobius"/>
    </source>
</evidence>
<sequence>MIRNYFKTAIRNFQRNIGYTMLNISGLAIGMAACLVILLYVENEFSYDNFHENGAQIHRVEFDAYQNGSLQFKCATAFPAVGPNMKADFPEVEDYCRLFLRYGGGVVRYGERSFKEENLFQADQSFFDLFSYELIRGDRNTVLKEPNTAVIAEGVVKKYFGEEDPVGKRIKFGNDEDYEITGIIKSPENSHLKFNFLLSYPTLVNLWGEQFDNAWGWYDFYTYIKVVPGSSISGLQEKFPEFINKYSEREDAHERTKFVLQPLEEIHLHSDLIQEARVNGNAYTVYFLTTIAFFILIIAWVNYINLSTAKAMERAKEVGIRKSVGAFKNQLVKQFIFESLLLNVLAIILASVIMQLSMPFFNNLANKQLTTGAIENFSFWGLLIIVFIVGAFLSGLYPAFVLSSYKPVEVIKGQLGKVGGGLNLRKFLVIAQFAASGILIIGTIVVYQQLSFMRNQDLGFKINETLVINAPSVIPNDTIYRENLFTFKKELLKHTHIQNVAASTEIPGNLIYWTNGARKLGKEASQSSILYRVGIDYDYINGYDHEVLAGRAYSEEFTGDTDSTSVILNEAAIEMLDLGSPESAIQEKIVTGGDTLTVVGVIKNYHQEGLKKDYTPIAFILLPNARSYFSIKLNTTDLGQSIATIQEQYGKFFPENPFNYFFLDTFFDTQYQSEVRFGKIFTVFSGLAIFVASLGLFGLSFFTAGQRTKEIGIRKSLGSSVSNIFMLLSIDFIKLVFWGNVIAWPLAWYIMGEWLSGFAFQINLGLSVFLVATIVTLFIALLTVSYQSIKAAMSNPVEALKYE</sequence>
<evidence type="ECO:0000259" key="7">
    <source>
        <dbReference type="Pfam" id="PF02687"/>
    </source>
</evidence>
<dbReference type="Pfam" id="PF12704">
    <property type="entry name" value="MacB_PCD"/>
    <property type="match status" value="1"/>
</dbReference>
<dbReference type="PANTHER" id="PTHR30572:SF18">
    <property type="entry name" value="ABC-TYPE MACROLIDE FAMILY EXPORT SYSTEM PERMEASE COMPONENT 2"/>
    <property type="match status" value="1"/>
</dbReference>
<feature type="transmembrane region" description="Helical" evidence="6">
    <location>
        <begin position="335"/>
        <end position="357"/>
    </location>
</feature>
<keyword evidence="2" id="KW-1003">Cell membrane</keyword>
<dbReference type="PANTHER" id="PTHR30572">
    <property type="entry name" value="MEMBRANE COMPONENT OF TRANSPORTER-RELATED"/>
    <property type="match status" value="1"/>
</dbReference>
<feature type="transmembrane region" description="Helical" evidence="6">
    <location>
        <begin position="724"/>
        <end position="750"/>
    </location>
</feature>
<dbReference type="InterPro" id="IPR025857">
    <property type="entry name" value="MacB_PCD"/>
</dbReference>
<evidence type="ECO:0000313" key="9">
    <source>
        <dbReference type="EMBL" id="MDN5200157.1"/>
    </source>
</evidence>
<feature type="transmembrane region" description="Helical" evidence="6">
    <location>
        <begin position="427"/>
        <end position="447"/>
    </location>
</feature>
<keyword evidence="5 6" id="KW-0472">Membrane</keyword>
<feature type="transmembrane region" description="Helical" evidence="6">
    <location>
        <begin position="762"/>
        <end position="784"/>
    </location>
</feature>
<dbReference type="Proteomes" id="UP001172082">
    <property type="component" value="Unassembled WGS sequence"/>
</dbReference>